<comment type="caution">
    <text evidence="1">The sequence shown here is derived from an EMBL/GenBank/DDBJ whole genome shotgun (WGS) entry which is preliminary data.</text>
</comment>
<keyword evidence="2" id="KW-1185">Reference proteome</keyword>
<evidence type="ECO:0008006" key="3">
    <source>
        <dbReference type="Google" id="ProtNLM"/>
    </source>
</evidence>
<sequence>MKGLLQEGISCRVGKEDRISIREDVWLAGAVNYKVGGIVNDNSLITVYDLTDHSRKVWNVNLIKRTFKENDANQIVRILLARMEHEDLVMWQGKWAITLTKNYLLELDGLAGKEITRRNILSTWTPHKDPFIRINIDAAFDQKEFRSISGVIVRNGSEESLLTKSSLHEGVASPFAAEALACAEAIAVGRCLEIMSG</sequence>
<dbReference type="Proteomes" id="UP000828251">
    <property type="component" value="Unassembled WGS sequence"/>
</dbReference>
<proteinExistence type="predicted"/>
<organism evidence="1 2">
    <name type="scientific">Gossypium stocksii</name>
    <dbReference type="NCBI Taxonomy" id="47602"/>
    <lineage>
        <taxon>Eukaryota</taxon>
        <taxon>Viridiplantae</taxon>
        <taxon>Streptophyta</taxon>
        <taxon>Embryophyta</taxon>
        <taxon>Tracheophyta</taxon>
        <taxon>Spermatophyta</taxon>
        <taxon>Magnoliopsida</taxon>
        <taxon>eudicotyledons</taxon>
        <taxon>Gunneridae</taxon>
        <taxon>Pentapetalae</taxon>
        <taxon>rosids</taxon>
        <taxon>malvids</taxon>
        <taxon>Malvales</taxon>
        <taxon>Malvaceae</taxon>
        <taxon>Malvoideae</taxon>
        <taxon>Gossypium</taxon>
    </lineage>
</organism>
<dbReference type="AlphaFoldDB" id="A0A9D3VV23"/>
<evidence type="ECO:0000313" key="1">
    <source>
        <dbReference type="EMBL" id="KAH1096616.1"/>
    </source>
</evidence>
<evidence type="ECO:0000313" key="2">
    <source>
        <dbReference type="Proteomes" id="UP000828251"/>
    </source>
</evidence>
<name>A0A9D3VV23_9ROSI</name>
<protein>
    <recommendedName>
        <fullName evidence="3">RNase H type-1 domain-containing protein</fullName>
    </recommendedName>
</protein>
<reference evidence="1 2" key="1">
    <citation type="journal article" date="2021" name="Plant Biotechnol. J.">
        <title>Multi-omics assisted identification of the key and species-specific regulatory components of drought-tolerant mechanisms in Gossypium stocksii.</title>
        <authorList>
            <person name="Yu D."/>
            <person name="Ke L."/>
            <person name="Zhang D."/>
            <person name="Wu Y."/>
            <person name="Sun Y."/>
            <person name="Mei J."/>
            <person name="Sun J."/>
            <person name="Sun Y."/>
        </authorList>
    </citation>
    <scope>NUCLEOTIDE SEQUENCE [LARGE SCALE GENOMIC DNA]</scope>
    <source>
        <strain evidence="2">cv. E1</strain>
        <tissue evidence="1">Leaf</tissue>
    </source>
</reference>
<dbReference type="EMBL" id="JAIQCV010000005">
    <property type="protein sequence ID" value="KAH1096616.1"/>
    <property type="molecule type" value="Genomic_DNA"/>
</dbReference>
<accession>A0A9D3VV23</accession>
<gene>
    <name evidence="1" type="ORF">J1N35_013537</name>
</gene>